<organism evidence="2">
    <name type="scientific">Timema californicum</name>
    <name type="common">California timema</name>
    <name type="synonym">Walking stick</name>
    <dbReference type="NCBI Taxonomy" id="61474"/>
    <lineage>
        <taxon>Eukaryota</taxon>
        <taxon>Metazoa</taxon>
        <taxon>Ecdysozoa</taxon>
        <taxon>Arthropoda</taxon>
        <taxon>Hexapoda</taxon>
        <taxon>Insecta</taxon>
        <taxon>Pterygota</taxon>
        <taxon>Neoptera</taxon>
        <taxon>Polyneoptera</taxon>
        <taxon>Phasmatodea</taxon>
        <taxon>Timematodea</taxon>
        <taxon>Timematoidea</taxon>
        <taxon>Timematidae</taxon>
        <taxon>Timema</taxon>
    </lineage>
</organism>
<dbReference type="EMBL" id="OE212110">
    <property type="protein sequence ID" value="CAD7581212.1"/>
    <property type="molecule type" value="Genomic_DNA"/>
</dbReference>
<reference evidence="2" key="1">
    <citation type="submission" date="2020-11" db="EMBL/GenBank/DDBJ databases">
        <authorList>
            <person name="Tran Van P."/>
        </authorList>
    </citation>
    <scope>NUCLEOTIDE SEQUENCE</scope>
</reference>
<name>A0A7R9JLM7_TIMCA</name>
<dbReference type="AlphaFoldDB" id="A0A7R9JLM7"/>
<evidence type="ECO:0000313" key="2">
    <source>
        <dbReference type="EMBL" id="CAD7581212.1"/>
    </source>
</evidence>
<keyword evidence="1" id="KW-1133">Transmembrane helix</keyword>
<accession>A0A7R9JLM7</accession>
<feature type="transmembrane region" description="Helical" evidence="1">
    <location>
        <begin position="39"/>
        <end position="60"/>
    </location>
</feature>
<sequence>MIEKMDVLRLMNGINDTFGSLFLSSWMGNLTVNVQEYQAMYLVVVATLFTLVFGFVLLFVRKWKNKEFLPEVKEFVGVGSTRPRFRKRDKVLFYGRKMLRKSATVVWLGLCMSSPPSLGEDSHPSLGEDSLPSLGEDSLRYLGEDSLTSLGEGRLPPLRAWIVS</sequence>
<evidence type="ECO:0000256" key="1">
    <source>
        <dbReference type="SAM" id="Phobius"/>
    </source>
</evidence>
<keyword evidence="1" id="KW-0472">Membrane</keyword>
<protein>
    <submittedName>
        <fullName evidence="2">(California timema) hypothetical protein</fullName>
    </submittedName>
</protein>
<proteinExistence type="predicted"/>
<keyword evidence="1" id="KW-0812">Transmembrane</keyword>
<gene>
    <name evidence="2" type="ORF">TCMB3V08_LOCUS13745</name>
</gene>